<evidence type="ECO:0000259" key="5">
    <source>
        <dbReference type="PROSITE" id="PS50887"/>
    </source>
</evidence>
<dbReference type="InterPro" id="IPR000160">
    <property type="entry name" value="GGDEF_dom"/>
</dbReference>
<feature type="domain" description="GGDEF" evidence="5">
    <location>
        <begin position="573"/>
        <end position="705"/>
    </location>
</feature>
<dbReference type="PROSITE" id="PS50112">
    <property type="entry name" value="PAS"/>
    <property type="match status" value="1"/>
</dbReference>
<dbReference type="SMART" id="SM00052">
    <property type="entry name" value="EAL"/>
    <property type="match status" value="1"/>
</dbReference>
<dbReference type="InterPro" id="IPR035965">
    <property type="entry name" value="PAS-like_dom_sf"/>
</dbReference>
<dbReference type="OrthoDB" id="9813903at2"/>
<dbReference type="InterPro" id="IPR029787">
    <property type="entry name" value="Nucleotide_cyclase"/>
</dbReference>
<dbReference type="CDD" id="cd01949">
    <property type="entry name" value="GGDEF"/>
    <property type="match status" value="1"/>
</dbReference>
<dbReference type="Proteomes" id="UP000229897">
    <property type="component" value="Chromosome"/>
</dbReference>
<keyword evidence="2" id="KW-0812">Transmembrane</keyword>
<keyword evidence="7" id="KW-1185">Reference proteome</keyword>
<dbReference type="Gene3D" id="3.20.20.450">
    <property type="entry name" value="EAL domain"/>
    <property type="match status" value="1"/>
</dbReference>
<dbReference type="Gene3D" id="3.30.450.20">
    <property type="entry name" value="PAS domain"/>
    <property type="match status" value="1"/>
</dbReference>
<dbReference type="PROSITE" id="PS50887">
    <property type="entry name" value="GGDEF"/>
    <property type="match status" value="1"/>
</dbReference>
<proteinExistence type="predicted"/>
<evidence type="ECO:0000259" key="4">
    <source>
        <dbReference type="PROSITE" id="PS50883"/>
    </source>
</evidence>
<dbReference type="SUPFAM" id="SSF141868">
    <property type="entry name" value="EAL domain-like"/>
    <property type="match status" value="1"/>
</dbReference>
<evidence type="ECO:0000256" key="2">
    <source>
        <dbReference type="SAM" id="Phobius"/>
    </source>
</evidence>
<feature type="coiled-coil region" evidence="1">
    <location>
        <begin position="412"/>
        <end position="439"/>
    </location>
</feature>
<evidence type="ECO:0000259" key="3">
    <source>
        <dbReference type="PROSITE" id="PS50112"/>
    </source>
</evidence>
<organism evidence="6 7">
    <name type="scientific">Massilia violaceinigra</name>
    <dbReference type="NCBI Taxonomy" id="2045208"/>
    <lineage>
        <taxon>Bacteria</taxon>
        <taxon>Pseudomonadati</taxon>
        <taxon>Pseudomonadota</taxon>
        <taxon>Betaproteobacteria</taxon>
        <taxon>Burkholderiales</taxon>
        <taxon>Oxalobacteraceae</taxon>
        <taxon>Telluria group</taxon>
        <taxon>Massilia</taxon>
    </lineage>
</organism>
<protein>
    <submittedName>
        <fullName evidence="6">Diguanylate cyclase</fullName>
    </submittedName>
</protein>
<evidence type="ECO:0000313" key="7">
    <source>
        <dbReference type="Proteomes" id="UP000229897"/>
    </source>
</evidence>
<accession>A0A2D2DNP7</accession>
<reference evidence="6" key="1">
    <citation type="submission" date="2017-10" db="EMBL/GenBank/DDBJ databases">
        <title>Massilia psychrophilum sp. nov., a novel purple-pigmented bacterium isolated from Tianshan glacier, Xinjiang Municipality, China.</title>
        <authorList>
            <person name="Wang H."/>
        </authorList>
    </citation>
    <scope>NUCLEOTIDE SEQUENCE [LARGE SCALE GENOMIC DNA]</scope>
    <source>
        <strain evidence="6">B2</strain>
    </source>
</reference>
<dbReference type="InterPro" id="IPR052155">
    <property type="entry name" value="Biofilm_reg_signaling"/>
</dbReference>
<keyword evidence="1" id="KW-0175">Coiled coil</keyword>
<dbReference type="CDD" id="cd01948">
    <property type="entry name" value="EAL"/>
    <property type="match status" value="1"/>
</dbReference>
<dbReference type="Gene3D" id="3.30.70.270">
    <property type="match status" value="1"/>
</dbReference>
<dbReference type="InterPro" id="IPR043128">
    <property type="entry name" value="Rev_trsase/Diguanyl_cyclase"/>
</dbReference>
<dbReference type="AlphaFoldDB" id="A0A2D2DNP7"/>
<dbReference type="PANTHER" id="PTHR44757:SF2">
    <property type="entry name" value="BIOFILM ARCHITECTURE MAINTENANCE PROTEIN MBAA"/>
    <property type="match status" value="1"/>
</dbReference>
<dbReference type="Pfam" id="PF00563">
    <property type="entry name" value="EAL"/>
    <property type="match status" value="1"/>
</dbReference>
<feature type="transmembrane region" description="Helical" evidence="2">
    <location>
        <begin position="225"/>
        <end position="252"/>
    </location>
</feature>
<evidence type="ECO:0000313" key="6">
    <source>
        <dbReference type="EMBL" id="ATQ76602.1"/>
    </source>
</evidence>
<dbReference type="InterPro" id="IPR035919">
    <property type="entry name" value="EAL_sf"/>
</dbReference>
<dbReference type="Pfam" id="PF00990">
    <property type="entry name" value="GGDEF"/>
    <property type="match status" value="1"/>
</dbReference>
<gene>
    <name evidence="6" type="ORF">CR152_20335</name>
</gene>
<dbReference type="KEGG" id="mass:CR152_20335"/>
<sequence>MPLMSTSTFSSRMLPDSVQHALEALLRLLSFYLVPLGIALLSIVALAFWSNQYRATAGQPLAFQVMSHDGSEVTPAQMRTQLAGLPEVVYRETRMSPDPLWFSMAPAAQAGTVIEFPSRHMVEIACWDSDTLLPLGSSTRAVSTGAMAPLMAGFALTLAPPPAQGQALPQTQPGPSQADVPARLLCRSVLIGPARLSATQWQAGELAVAVQQYHRKSGLLDGGMIVLTLFVLTTALINRQALYVLLAGWLILNLRMGALSAGWDIQWLGQIVPERWLLPSRALTIALYAVSTLTLYQTLFRERLAATRYRAPLRFAEWCCLPLLALSVLLPYHIFLPVMWGFVAYGLVLMTLGLASLMSQSPSQSRSHTRVAFWFAASFAVTMMAGLVEVIAAALGIRDLAGMVNSVTAALASSLLAALAVAEQMRQETEQRIAAQAELQHAYEAMPVGLFTLDLEGKFLSANPALQRMVGADGPVTGGMNFQHFFADGVWGTLFALVQDQADAELRIENRDGSHCFVVRATLARGKIEGVLQDTTEQHKATEQLRFMANNDALTKVFNRRGIERVFEKASMKPLTLAYLDLDRFKLINDLFGHSAGDEVLKQVCERIGAVLSGEQQIGRVGGDEFVIIMPETSIRVAALICRCLVGRIGNTPYRVGDKAFHVRGSIGLIEVQPGMQMKDAVSTADRACREAKTGHRDGLVVYERDSTAFNERTAELDLVERLSANDVTACMVLEMQPIMSLKMPYDSMNFEVLLRMREADGSLLAAGPIIAAAEKSGRMGVIDRWVLSTTLSWIERHADMLVNTQFVCMNLSGASLNDERFIQDTIDILRRHRDAASRLCMEITESVALHDLNNTRRFIDQVRNFGVKVALDDFGAGYTSFSYLKELPADILKIDGNFIVNMNAHPADVAIVEAIVKLAVNLGMKTIAEWAEDGATVQTLADIGVDYVQGFVIASSMAPDILLTVSSAAGFIVDEELNLLVGSLGGAASVPGPVAARAEAPVAGLH</sequence>
<dbReference type="SUPFAM" id="SSF55073">
    <property type="entry name" value="Nucleotide cyclase"/>
    <property type="match status" value="1"/>
</dbReference>
<feature type="transmembrane region" description="Helical" evidence="2">
    <location>
        <begin position="29"/>
        <end position="49"/>
    </location>
</feature>
<dbReference type="InterPro" id="IPR001633">
    <property type="entry name" value="EAL_dom"/>
</dbReference>
<keyword evidence="2" id="KW-0472">Membrane</keyword>
<dbReference type="SMART" id="SM00091">
    <property type="entry name" value="PAS"/>
    <property type="match status" value="1"/>
</dbReference>
<feature type="transmembrane region" description="Helical" evidence="2">
    <location>
        <begin position="312"/>
        <end position="332"/>
    </location>
</feature>
<keyword evidence="2" id="KW-1133">Transmembrane helix</keyword>
<feature type="domain" description="PAS" evidence="3">
    <location>
        <begin position="435"/>
        <end position="471"/>
    </location>
</feature>
<dbReference type="EMBL" id="CP024608">
    <property type="protein sequence ID" value="ATQ76602.1"/>
    <property type="molecule type" value="Genomic_DNA"/>
</dbReference>
<evidence type="ECO:0000256" key="1">
    <source>
        <dbReference type="SAM" id="Coils"/>
    </source>
</evidence>
<feature type="domain" description="EAL" evidence="4">
    <location>
        <begin position="712"/>
        <end position="971"/>
    </location>
</feature>
<feature type="transmembrane region" description="Helical" evidence="2">
    <location>
        <begin position="338"/>
        <end position="359"/>
    </location>
</feature>
<dbReference type="SMART" id="SM00267">
    <property type="entry name" value="GGDEF"/>
    <property type="match status" value="1"/>
</dbReference>
<feature type="transmembrane region" description="Helical" evidence="2">
    <location>
        <begin position="282"/>
        <end position="300"/>
    </location>
</feature>
<dbReference type="InterPro" id="IPR000014">
    <property type="entry name" value="PAS"/>
</dbReference>
<dbReference type="Pfam" id="PF13188">
    <property type="entry name" value="PAS_8"/>
    <property type="match status" value="1"/>
</dbReference>
<feature type="transmembrane region" description="Helical" evidence="2">
    <location>
        <begin position="371"/>
        <end position="397"/>
    </location>
</feature>
<name>A0A2D2DNP7_9BURK</name>
<dbReference type="NCBIfam" id="TIGR00254">
    <property type="entry name" value="GGDEF"/>
    <property type="match status" value="1"/>
</dbReference>
<dbReference type="PROSITE" id="PS50883">
    <property type="entry name" value="EAL"/>
    <property type="match status" value="1"/>
</dbReference>
<dbReference type="SUPFAM" id="SSF55785">
    <property type="entry name" value="PYP-like sensor domain (PAS domain)"/>
    <property type="match status" value="1"/>
</dbReference>
<dbReference type="PANTHER" id="PTHR44757">
    <property type="entry name" value="DIGUANYLATE CYCLASE DGCP"/>
    <property type="match status" value="1"/>
</dbReference>